<dbReference type="AlphaFoldDB" id="A0A0J8RZ35"/>
<sequence length="104" mass="11623">MGPINIDVNKEQANNNCGDKYSTTLNSRAKAIKRRHNERVLGESIGPAGDGYQRHLNCCEDSGPNISMLKLDIFPKVGMKLPPLTHRARTPYLSQHLQQARVRA</sequence>
<name>A0A0J8RZ35_COCIT</name>
<organism evidence="1 2">
    <name type="scientific">Coccidioides immitis H538.4</name>
    <dbReference type="NCBI Taxonomy" id="396776"/>
    <lineage>
        <taxon>Eukaryota</taxon>
        <taxon>Fungi</taxon>
        <taxon>Dikarya</taxon>
        <taxon>Ascomycota</taxon>
        <taxon>Pezizomycotina</taxon>
        <taxon>Eurotiomycetes</taxon>
        <taxon>Eurotiomycetidae</taxon>
        <taxon>Onygenales</taxon>
        <taxon>Onygenaceae</taxon>
        <taxon>Coccidioides</taxon>
    </lineage>
</organism>
<evidence type="ECO:0000313" key="1">
    <source>
        <dbReference type="EMBL" id="KMU89429.1"/>
    </source>
</evidence>
<dbReference type="Proteomes" id="UP000054563">
    <property type="component" value="Unassembled WGS sequence"/>
</dbReference>
<accession>A0A0J8RZ35</accession>
<protein>
    <submittedName>
        <fullName evidence="1">Uncharacterized protein</fullName>
    </submittedName>
</protein>
<dbReference type="VEuPathDB" id="FungiDB:CIHG_07235"/>
<evidence type="ECO:0000313" key="2">
    <source>
        <dbReference type="Proteomes" id="UP000054563"/>
    </source>
</evidence>
<dbReference type="EMBL" id="DS017012">
    <property type="protein sequence ID" value="KMU89429.1"/>
    <property type="molecule type" value="Genomic_DNA"/>
</dbReference>
<gene>
    <name evidence="1" type="ORF">CIHG_07235</name>
</gene>
<reference evidence="2" key="1">
    <citation type="journal article" date="2010" name="Genome Res.">
        <title>Population genomic sequencing of Coccidioides fungi reveals recent hybridization and transposon control.</title>
        <authorList>
            <person name="Neafsey D.E."/>
            <person name="Barker B.M."/>
            <person name="Sharpton T.J."/>
            <person name="Stajich J.E."/>
            <person name="Park D.J."/>
            <person name="Whiston E."/>
            <person name="Hung C.-Y."/>
            <person name="McMahan C."/>
            <person name="White J."/>
            <person name="Sykes S."/>
            <person name="Heiman D."/>
            <person name="Young S."/>
            <person name="Zeng Q."/>
            <person name="Abouelleil A."/>
            <person name="Aftuck L."/>
            <person name="Bessette D."/>
            <person name="Brown A."/>
            <person name="FitzGerald M."/>
            <person name="Lui A."/>
            <person name="Macdonald J.P."/>
            <person name="Priest M."/>
            <person name="Orbach M.J."/>
            <person name="Galgiani J.N."/>
            <person name="Kirkland T.N."/>
            <person name="Cole G.T."/>
            <person name="Birren B.W."/>
            <person name="Henn M.R."/>
            <person name="Taylor J.W."/>
            <person name="Rounsley S.D."/>
        </authorList>
    </citation>
    <scope>NUCLEOTIDE SEQUENCE [LARGE SCALE GENOMIC DNA]</scope>
    <source>
        <strain evidence="2">H538.4</strain>
    </source>
</reference>
<proteinExistence type="predicted"/>